<dbReference type="PROSITE" id="PS51257">
    <property type="entry name" value="PROKAR_LIPOPROTEIN"/>
    <property type="match status" value="1"/>
</dbReference>
<dbReference type="Proteomes" id="UP000295172">
    <property type="component" value="Unassembled WGS sequence"/>
</dbReference>
<dbReference type="EMBL" id="SMKR01000039">
    <property type="protein sequence ID" value="TDD26981.1"/>
    <property type="molecule type" value="Genomic_DNA"/>
</dbReference>
<keyword evidence="4" id="KW-1185">Reference proteome</keyword>
<name>A0A4R4X8Z6_9ACTN</name>
<evidence type="ECO:0000313" key="4">
    <source>
        <dbReference type="Proteomes" id="UP000295172"/>
    </source>
</evidence>
<accession>A0A4R4X8Z6</accession>
<sequence length="267" mass="28060">MSFPWIRTAAAVATIALVTTGCGAGADSAGENEPAVTTSATARPSTPAGTPATSPPATSLEDLPVRTIMRKTREASLKATNLRMRGSIDDTDGPMTFDIVLTEGGGEGTFTVAGASYSVRAIGRTVYLQLSESAIRAQAKADGSSQAETAQVLSMLKNKWIKLSKIDQDTQQMVDLVTPGRFFGTVFGQDDTATAALPRKVAARMVDGVRCVGLTDDGAALWIDIRTGRLIRMTEGKNRFTFSAYGKAPTPKAPAKSQVLDGKPMGL</sequence>
<evidence type="ECO:0008006" key="5">
    <source>
        <dbReference type="Google" id="ProtNLM"/>
    </source>
</evidence>
<evidence type="ECO:0000256" key="1">
    <source>
        <dbReference type="SAM" id="MobiDB-lite"/>
    </source>
</evidence>
<feature type="compositionally biased region" description="Low complexity" evidence="1">
    <location>
        <begin position="34"/>
        <end position="59"/>
    </location>
</feature>
<reference evidence="3 4" key="1">
    <citation type="submission" date="2019-02" db="EMBL/GenBank/DDBJ databases">
        <title>Draft genome sequences of novel Actinobacteria.</title>
        <authorList>
            <person name="Sahin N."/>
            <person name="Ay H."/>
            <person name="Saygin H."/>
        </authorList>
    </citation>
    <scope>NUCLEOTIDE SEQUENCE [LARGE SCALE GENOMIC DNA]</scope>
    <source>
        <strain evidence="3 4">16K104</strain>
    </source>
</reference>
<organism evidence="3 4">
    <name type="scientific">Kribbella turkmenica</name>
    <dbReference type="NCBI Taxonomy" id="2530375"/>
    <lineage>
        <taxon>Bacteria</taxon>
        <taxon>Bacillati</taxon>
        <taxon>Actinomycetota</taxon>
        <taxon>Actinomycetes</taxon>
        <taxon>Propionibacteriales</taxon>
        <taxon>Kribbellaceae</taxon>
        <taxon>Kribbella</taxon>
    </lineage>
</organism>
<protein>
    <recommendedName>
        <fullName evidence="5">Lipoprotein</fullName>
    </recommendedName>
</protein>
<keyword evidence="2" id="KW-0732">Signal</keyword>
<feature type="signal peptide" evidence="2">
    <location>
        <begin position="1"/>
        <end position="24"/>
    </location>
</feature>
<feature type="region of interest" description="Disordered" evidence="1">
    <location>
        <begin position="247"/>
        <end position="267"/>
    </location>
</feature>
<comment type="caution">
    <text evidence="3">The sequence shown here is derived from an EMBL/GenBank/DDBJ whole genome shotgun (WGS) entry which is preliminary data.</text>
</comment>
<feature type="region of interest" description="Disordered" evidence="1">
    <location>
        <begin position="25"/>
        <end position="61"/>
    </location>
</feature>
<gene>
    <name evidence="3" type="ORF">E1218_11640</name>
</gene>
<feature type="chain" id="PRO_5038795736" description="Lipoprotein" evidence="2">
    <location>
        <begin position="25"/>
        <end position="267"/>
    </location>
</feature>
<dbReference type="AlphaFoldDB" id="A0A4R4X8Z6"/>
<evidence type="ECO:0000313" key="3">
    <source>
        <dbReference type="EMBL" id="TDD26981.1"/>
    </source>
</evidence>
<dbReference type="RefSeq" id="WP_132319177.1">
    <property type="nucleotide sequence ID" value="NZ_SMKR01000039.1"/>
</dbReference>
<proteinExistence type="predicted"/>
<evidence type="ECO:0000256" key="2">
    <source>
        <dbReference type="SAM" id="SignalP"/>
    </source>
</evidence>
<dbReference type="OrthoDB" id="3745543at2"/>